<gene>
    <name evidence="2" type="ORF">CLAFUR5_10810</name>
</gene>
<dbReference type="AlphaFoldDB" id="A0A9Q8USA4"/>
<proteinExistence type="predicted"/>
<dbReference type="InterPro" id="IPR000210">
    <property type="entry name" value="BTB/POZ_dom"/>
</dbReference>
<keyword evidence="3" id="KW-1185">Reference proteome</keyword>
<name>A0A9Q8USA4_PASFU</name>
<feature type="domain" description="BTB" evidence="1">
    <location>
        <begin position="76"/>
        <end position="146"/>
    </location>
</feature>
<dbReference type="SUPFAM" id="SSF54695">
    <property type="entry name" value="POZ domain"/>
    <property type="match status" value="1"/>
</dbReference>
<reference evidence="2" key="1">
    <citation type="submission" date="2021-12" db="EMBL/GenBank/DDBJ databases">
        <authorList>
            <person name="Zaccaron A."/>
            <person name="Stergiopoulos I."/>
        </authorList>
    </citation>
    <scope>NUCLEOTIDE SEQUENCE</scope>
    <source>
        <strain evidence="2">Race5_Kim</strain>
    </source>
</reference>
<accession>A0A9Q8USA4</accession>
<dbReference type="OrthoDB" id="6359816at2759"/>
<dbReference type="Pfam" id="PF00651">
    <property type="entry name" value="BTB"/>
    <property type="match status" value="1"/>
</dbReference>
<reference evidence="2" key="2">
    <citation type="journal article" date="2022" name="Microb. Genom.">
        <title>A chromosome-scale genome assembly of the tomato pathogen Cladosporium fulvum reveals a compartmentalized genome architecture and the presence of a dispensable chromosome.</title>
        <authorList>
            <person name="Zaccaron A.Z."/>
            <person name="Chen L.H."/>
            <person name="Samaras A."/>
            <person name="Stergiopoulos I."/>
        </authorList>
    </citation>
    <scope>NUCLEOTIDE SEQUENCE</scope>
    <source>
        <strain evidence="2">Race5_Kim</strain>
    </source>
</reference>
<evidence type="ECO:0000313" key="2">
    <source>
        <dbReference type="EMBL" id="UJO20588.1"/>
    </source>
</evidence>
<evidence type="ECO:0000313" key="3">
    <source>
        <dbReference type="Proteomes" id="UP000756132"/>
    </source>
</evidence>
<dbReference type="RefSeq" id="XP_047764954.1">
    <property type="nucleotide sequence ID" value="XM_047909958.1"/>
</dbReference>
<dbReference type="PANTHER" id="PTHR47843">
    <property type="entry name" value="BTB DOMAIN-CONTAINING PROTEIN-RELATED"/>
    <property type="match status" value="1"/>
</dbReference>
<dbReference type="GeneID" id="71990688"/>
<dbReference type="EMBL" id="CP090170">
    <property type="protein sequence ID" value="UJO20588.1"/>
    <property type="molecule type" value="Genomic_DNA"/>
</dbReference>
<dbReference type="InterPro" id="IPR011333">
    <property type="entry name" value="SKP1/BTB/POZ_sf"/>
</dbReference>
<organism evidence="2 3">
    <name type="scientific">Passalora fulva</name>
    <name type="common">Tomato leaf mold</name>
    <name type="synonym">Cladosporium fulvum</name>
    <dbReference type="NCBI Taxonomy" id="5499"/>
    <lineage>
        <taxon>Eukaryota</taxon>
        <taxon>Fungi</taxon>
        <taxon>Dikarya</taxon>
        <taxon>Ascomycota</taxon>
        <taxon>Pezizomycotina</taxon>
        <taxon>Dothideomycetes</taxon>
        <taxon>Dothideomycetidae</taxon>
        <taxon>Mycosphaerellales</taxon>
        <taxon>Mycosphaerellaceae</taxon>
        <taxon>Fulvia</taxon>
    </lineage>
</organism>
<dbReference type="PANTHER" id="PTHR47843:SF5">
    <property type="entry name" value="BTB_POZ DOMAIN PROTEIN"/>
    <property type="match status" value="1"/>
</dbReference>
<sequence length="349" mass="39437">MQNPLTIMLSHHHDYDPSHFAPCKIAHADLSHPDTVSVTNTSLTTGIMAAIDFTQRPTQEAFTSIANAFNDPTTFSDIKIVCNGQEWHCHKLIPSRRSEWFRRAFAGDFQESRAGAIELHEDISDVAILVRAMLQYCYTSTCPIVANPQIHPILFRIRMFALGEKYFVQGLCEVSSHGLDLMLKATSNSIPLTSDTFLQAIREAYTLIKDPQRHVRDILITHVVNSSRRTQITRGSQYRDLMQELPDFAIDLTMALVEKSIPHTEVTTRLSPPQMLLILQPHNWEDLVDPHILSGPCRYNCPDGCGDVFTASMGGSSSGNWHHSCQVMDTFHHMSFQRWAEEFLVDEGT</sequence>
<dbReference type="Gene3D" id="3.30.710.10">
    <property type="entry name" value="Potassium Channel Kv1.1, Chain A"/>
    <property type="match status" value="1"/>
</dbReference>
<protein>
    <recommendedName>
        <fullName evidence="1">BTB domain-containing protein</fullName>
    </recommendedName>
</protein>
<dbReference type="KEGG" id="ffu:CLAFUR5_10810"/>
<dbReference type="Proteomes" id="UP000756132">
    <property type="component" value="Chromosome 8"/>
</dbReference>
<dbReference type="CDD" id="cd18186">
    <property type="entry name" value="BTB_POZ_ZBTB_KLHL-like"/>
    <property type="match status" value="1"/>
</dbReference>
<evidence type="ECO:0000259" key="1">
    <source>
        <dbReference type="PROSITE" id="PS50097"/>
    </source>
</evidence>
<dbReference type="PROSITE" id="PS50097">
    <property type="entry name" value="BTB"/>
    <property type="match status" value="1"/>
</dbReference>
<dbReference type="SMART" id="SM00225">
    <property type="entry name" value="BTB"/>
    <property type="match status" value="1"/>
</dbReference>